<dbReference type="NCBIfam" id="NF009266">
    <property type="entry name" value="PRK12623.1"/>
    <property type="match status" value="1"/>
</dbReference>
<comment type="similarity">
    <text evidence="2 6">Belongs to the flagella basal body rod proteins family.</text>
</comment>
<dbReference type="PATRIC" id="fig|272562.8.peg.2367"/>
<dbReference type="NCBIfam" id="TIGR01396">
    <property type="entry name" value="FlgB"/>
    <property type="match status" value="1"/>
</dbReference>
<dbReference type="eggNOG" id="COG1815">
    <property type="taxonomic scope" value="Bacteria"/>
</dbReference>
<keyword evidence="8" id="KW-0282">Flagellum</keyword>
<comment type="function">
    <text evidence="5 6">Structural component of flagellum, the bacterial motility apparatus. Part of the rod structure of flagellar basal body.</text>
</comment>
<dbReference type="STRING" id="272562.CA_C2165"/>
<sequence length="134" mass="15038">MMDVSSISSNQYTYGLLSKGLDATSERGKAISNNIANVNTKDYKRYYVSFEDNLKNSMDNLGMERTDSRHINDGASFGDIQLKQDTASSVNEDGNNVDIDSEMSNDAQNTLEYYTLINQISSRINMERNVINGR</sequence>
<comment type="subunit">
    <text evidence="6">The basal body constitutes a major portion of the flagellar organelle and consists of a number of rings mounted on a central rod.</text>
</comment>
<dbReference type="InterPro" id="IPR019776">
    <property type="entry name" value="Flagellar_basal_body_rod_CS"/>
</dbReference>
<evidence type="ECO:0000313" key="8">
    <source>
        <dbReference type="EMBL" id="AAK80123.1"/>
    </source>
</evidence>
<dbReference type="PIRSF" id="PIRSF002889">
    <property type="entry name" value="Rod_FlgB"/>
    <property type="match status" value="1"/>
</dbReference>
<reference evidence="8 9" key="1">
    <citation type="journal article" date="2001" name="J. Bacteriol.">
        <title>Genome sequence and comparative analysis of the solvent-producing bacterium Clostridium acetobutylicum.</title>
        <authorList>
            <person name="Nolling J."/>
            <person name="Breton G."/>
            <person name="Omelchenko M.V."/>
            <person name="Makarova K.S."/>
            <person name="Zeng Q."/>
            <person name="Gibson R."/>
            <person name="Lee H.M."/>
            <person name="Dubois J."/>
            <person name="Qiu D."/>
            <person name="Hitti J."/>
            <person name="Wolf Y.I."/>
            <person name="Tatusov R.L."/>
            <person name="Sabathe F."/>
            <person name="Doucette-Stamm L."/>
            <person name="Soucaille P."/>
            <person name="Daly M.J."/>
            <person name="Bennett G.N."/>
            <person name="Koonin E.V."/>
            <person name="Smith D.R."/>
        </authorList>
    </citation>
    <scope>NUCLEOTIDE SEQUENCE [LARGE SCALE GENOMIC DNA]</scope>
    <source>
        <strain evidence="9">ATCC 824 / DSM 792 / JCM 1419 / LMG 5710 / VKM B-1787</strain>
    </source>
</reference>
<dbReference type="GO" id="GO:0071973">
    <property type="term" value="P:bacterial-type flagellum-dependent cell motility"/>
    <property type="evidence" value="ECO:0007669"/>
    <property type="project" value="InterPro"/>
</dbReference>
<keyword evidence="8" id="KW-0966">Cell projection</keyword>
<gene>
    <name evidence="8" type="primary">flgB</name>
    <name evidence="8" type="ordered locus">CA_C2165</name>
</gene>
<evidence type="ECO:0000256" key="6">
    <source>
        <dbReference type="PIRNR" id="PIRNR002889"/>
    </source>
</evidence>
<dbReference type="InterPro" id="IPR001444">
    <property type="entry name" value="Flag_bb_rod_N"/>
</dbReference>
<dbReference type="Proteomes" id="UP000000814">
    <property type="component" value="Chromosome"/>
</dbReference>
<dbReference type="AlphaFoldDB" id="Q97H48"/>
<dbReference type="GeneID" id="44998645"/>
<keyword evidence="4 6" id="KW-0975">Bacterial flagellum</keyword>
<name>Q97H48_CLOAB</name>
<dbReference type="Pfam" id="PF00460">
    <property type="entry name" value="Flg_bb_rod"/>
    <property type="match status" value="1"/>
</dbReference>
<keyword evidence="8" id="KW-0969">Cilium</keyword>
<dbReference type="EMBL" id="AE001437">
    <property type="protein sequence ID" value="AAK80123.1"/>
    <property type="molecule type" value="Genomic_DNA"/>
</dbReference>
<proteinExistence type="inferred from homology"/>
<dbReference type="KEGG" id="cac:CA_C2165"/>
<evidence type="ECO:0000256" key="4">
    <source>
        <dbReference type="ARBA" id="ARBA00023143"/>
    </source>
</evidence>
<organism evidence="8 9">
    <name type="scientific">Clostridium acetobutylicum (strain ATCC 824 / DSM 792 / JCM 1419 / IAM 19013 / LMG 5710 / NBRC 13948 / NRRL B-527 / VKM B-1787 / 2291 / W)</name>
    <dbReference type="NCBI Taxonomy" id="272562"/>
    <lineage>
        <taxon>Bacteria</taxon>
        <taxon>Bacillati</taxon>
        <taxon>Bacillota</taxon>
        <taxon>Clostridia</taxon>
        <taxon>Eubacteriales</taxon>
        <taxon>Clostridiaceae</taxon>
        <taxon>Clostridium</taxon>
    </lineage>
</organism>
<dbReference type="InterPro" id="IPR006300">
    <property type="entry name" value="FlgB"/>
</dbReference>
<evidence type="ECO:0000256" key="3">
    <source>
        <dbReference type="ARBA" id="ARBA00014376"/>
    </source>
</evidence>
<keyword evidence="9" id="KW-1185">Reference proteome</keyword>
<evidence type="ECO:0000313" key="9">
    <source>
        <dbReference type="Proteomes" id="UP000000814"/>
    </source>
</evidence>
<dbReference type="OrthoDB" id="9792068at2"/>
<dbReference type="HOGENOM" id="CLU_125463_3_1_9"/>
<dbReference type="PIR" id="H97166">
    <property type="entry name" value="H97166"/>
</dbReference>
<evidence type="ECO:0000256" key="2">
    <source>
        <dbReference type="ARBA" id="ARBA00009677"/>
    </source>
</evidence>
<evidence type="ECO:0000259" key="7">
    <source>
        <dbReference type="Pfam" id="PF00460"/>
    </source>
</evidence>
<comment type="subcellular location">
    <subcellularLocation>
        <location evidence="1 6">Bacterial flagellum basal body</location>
    </subcellularLocation>
</comment>
<feature type="domain" description="Flagellar basal body rod protein N-terminal" evidence="7">
    <location>
        <begin position="20"/>
        <end position="44"/>
    </location>
</feature>
<protein>
    <recommendedName>
        <fullName evidence="3 6">Flagellar basal body rod protein FlgB</fullName>
    </recommendedName>
</protein>
<dbReference type="PROSITE" id="PS00588">
    <property type="entry name" value="FLAGELLA_BB_ROD"/>
    <property type="match status" value="1"/>
</dbReference>
<dbReference type="GO" id="GO:0030694">
    <property type="term" value="C:bacterial-type flagellum basal body, rod"/>
    <property type="evidence" value="ECO:0007669"/>
    <property type="project" value="InterPro"/>
</dbReference>
<evidence type="ECO:0000256" key="1">
    <source>
        <dbReference type="ARBA" id="ARBA00004117"/>
    </source>
</evidence>
<dbReference type="RefSeq" id="WP_010965464.1">
    <property type="nucleotide sequence ID" value="NC_003030.1"/>
</dbReference>
<accession>Q97H48</accession>
<evidence type="ECO:0000256" key="5">
    <source>
        <dbReference type="ARBA" id="ARBA00024934"/>
    </source>
</evidence>